<accession>A0ABD3FUM8</accession>
<evidence type="ECO:0000256" key="1">
    <source>
        <dbReference type="SAM" id="Coils"/>
    </source>
</evidence>
<dbReference type="AlphaFoldDB" id="A0ABD3FUM8"/>
<dbReference type="EMBL" id="JBIMZQ010000006">
    <property type="protein sequence ID" value="KAL3670637.1"/>
    <property type="molecule type" value="Genomic_DNA"/>
</dbReference>
<comment type="caution">
    <text evidence="3">The sequence shown here is derived from an EMBL/GenBank/DDBJ whole genome shotgun (WGS) entry which is preliminary data.</text>
</comment>
<feature type="region of interest" description="Disordered" evidence="2">
    <location>
        <begin position="25"/>
        <end position="48"/>
    </location>
</feature>
<reference evidence="3 4" key="1">
    <citation type="submission" date="2024-09" db="EMBL/GenBank/DDBJ databases">
        <title>Genome sequencing and assembly of Phytophthora oleae, isolate VK10A, causative agent of rot of olive drupes.</title>
        <authorList>
            <person name="Conti Taguali S."/>
            <person name="Riolo M."/>
            <person name="La Spada F."/>
            <person name="Cacciola S.O."/>
            <person name="Dionisio G."/>
        </authorList>
    </citation>
    <scope>NUCLEOTIDE SEQUENCE [LARGE SCALE GENOMIC DNA]</scope>
    <source>
        <strain evidence="3 4">VK10A</strain>
    </source>
</reference>
<keyword evidence="1" id="KW-0175">Coiled coil</keyword>
<keyword evidence="4" id="KW-1185">Reference proteome</keyword>
<evidence type="ECO:0000313" key="3">
    <source>
        <dbReference type="EMBL" id="KAL3670637.1"/>
    </source>
</evidence>
<evidence type="ECO:0000256" key="2">
    <source>
        <dbReference type="SAM" id="MobiDB-lite"/>
    </source>
</evidence>
<proteinExistence type="predicted"/>
<organism evidence="3 4">
    <name type="scientific">Phytophthora oleae</name>
    <dbReference type="NCBI Taxonomy" id="2107226"/>
    <lineage>
        <taxon>Eukaryota</taxon>
        <taxon>Sar</taxon>
        <taxon>Stramenopiles</taxon>
        <taxon>Oomycota</taxon>
        <taxon>Peronosporomycetes</taxon>
        <taxon>Peronosporales</taxon>
        <taxon>Peronosporaceae</taxon>
        <taxon>Phytophthora</taxon>
    </lineage>
</organism>
<name>A0ABD3FUM8_9STRA</name>
<dbReference type="Proteomes" id="UP001632037">
    <property type="component" value="Unassembled WGS sequence"/>
</dbReference>
<gene>
    <name evidence="3" type="ORF">V7S43_003829</name>
</gene>
<sequence>MGHPIGNEEFMALEATLAFFDDGRGDESFSSDHSSDDSASVSESGGRNRSRDLQKLELLQLRVEAAALQENLTKLRHSSLDRRHDTIALDVWRCLAKKQKRLRGDAERLNEELRVVYAKQIETMKALKRIFRKQAEEKRSACILRNFFVNAYFDVEKDAVLVIKQLSSTLGKVFADTDCVFRLNGLDAITSPFSKTNTHPLSATSTHIEVLKCGVLPFDFRAVADAFYGKLTAGCGLIKVENVNTSNAQVQDVIARAFTVEVEERVKIQYRDAAFRYSEHNREVIVLAGQNLLMEAFGVALDGMSFTKQLGVS</sequence>
<protein>
    <submittedName>
        <fullName evidence="3">Uncharacterized protein</fullName>
    </submittedName>
</protein>
<feature type="coiled-coil region" evidence="1">
    <location>
        <begin position="51"/>
        <end position="78"/>
    </location>
</feature>
<evidence type="ECO:0000313" key="4">
    <source>
        <dbReference type="Proteomes" id="UP001632037"/>
    </source>
</evidence>